<keyword evidence="2" id="KW-1185">Reference proteome</keyword>
<protein>
    <submittedName>
        <fullName evidence="1">Uncharacterized protein</fullName>
    </submittedName>
</protein>
<evidence type="ECO:0000313" key="2">
    <source>
        <dbReference type="Proteomes" id="UP001151760"/>
    </source>
</evidence>
<evidence type="ECO:0000313" key="1">
    <source>
        <dbReference type="EMBL" id="GJS50354.1"/>
    </source>
</evidence>
<organism evidence="1 2">
    <name type="scientific">Tanacetum coccineum</name>
    <dbReference type="NCBI Taxonomy" id="301880"/>
    <lineage>
        <taxon>Eukaryota</taxon>
        <taxon>Viridiplantae</taxon>
        <taxon>Streptophyta</taxon>
        <taxon>Embryophyta</taxon>
        <taxon>Tracheophyta</taxon>
        <taxon>Spermatophyta</taxon>
        <taxon>Magnoliopsida</taxon>
        <taxon>eudicotyledons</taxon>
        <taxon>Gunneridae</taxon>
        <taxon>Pentapetalae</taxon>
        <taxon>asterids</taxon>
        <taxon>campanulids</taxon>
        <taxon>Asterales</taxon>
        <taxon>Asteraceae</taxon>
        <taxon>Asteroideae</taxon>
        <taxon>Anthemideae</taxon>
        <taxon>Anthemidinae</taxon>
        <taxon>Tanacetum</taxon>
    </lineage>
</organism>
<comment type="caution">
    <text evidence="1">The sequence shown here is derived from an EMBL/GenBank/DDBJ whole genome shotgun (WGS) entry which is preliminary data.</text>
</comment>
<dbReference type="EMBL" id="BQNB010008509">
    <property type="protein sequence ID" value="GJS50354.1"/>
    <property type="molecule type" value="Genomic_DNA"/>
</dbReference>
<proteinExistence type="predicted"/>
<reference evidence="1" key="2">
    <citation type="submission" date="2022-01" db="EMBL/GenBank/DDBJ databases">
        <authorList>
            <person name="Yamashiro T."/>
            <person name="Shiraishi A."/>
            <person name="Satake H."/>
            <person name="Nakayama K."/>
        </authorList>
    </citation>
    <scope>NUCLEOTIDE SEQUENCE</scope>
</reference>
<accession>A0ABQ4WC00</accession>
<sequence>MALDRGFVHLDKLRVLANSTKLRDQLLVYFDMHTQKEAQLATELSNLTRQFVEIIDERRSFIQVLERLPINMLAYKTREELKGLPKGDLIKATKMRKVALQLRLQLRKIADTQEGGEESLMSTQEYIRKVIEDVGEDDDFTHTPWLSVLDYVNVDGGIVTGCFGDVKKFLKN</sequence>
<reference evidence="1" key="1">
    <citation type="journal article" date="2022" name="Int. J. Mol. Sci.">
        <title>Draft Genome of Tanacetum Coccineum: Genomic Comparison of Closely Related Tanacetum-Family Plants.</title>
        <authorList>
            <person name="Yamashiro T."/>
            <person name="Shiraishi A."/>
            <person name="Nakayama K."/>
            <person name="Satake H."/>
        </authorList>
    </citation>
    <scope>NUCLEOTIDE SEQUENCE</scope>
</reference>
<dbReference type="Proteomes" id="UP001151760">
    <property type="component" value="Unassembled WGS sequence"/>
</dbReference>
<gene>
    <name evidence="1" type="ORF">Tco_0600475</name>
</gene>
<name>A0ABQ4WC00_9ASTR</name>